<proteinExistence type="predicted"/>
<keyword evidence="3" id="KW-1185">Reference proteome</keyword>
<dbReference type="AlphaFoldDB" id="A0AA87ZGW5"/>
<evidence type="ECO:0000313" key="3">
    <source>
        <dbReference type="Proteomes" id="UP001187192"/>
    </source>
</evidence>
<protein>
    <submittedName>
        <fullName evidence="2">Uncharacterized protein</fullName>
    </submittedName>
</protein>
<sequence>MVDKKVSTIMVLKVDLQCCRCYKKVKKILCKFPRNPEKIKQKIICKGGESIKSIEVKVPQKPANPTKETNQEKDPPAAASGKPNASDQPNKPKPADPNPPDSKGEPGIIVVPPPPTAVPPAPLPVPVDPFPRTCCRECYEGRSGGPCFYGGHGWPPPCYQYDGYVGWPVYDSYGGGRCSCYLVCEENTGPSCRIM</sequence>
<dbReference type="Gramene" id="FCD_00005863-RA">
    <property type="protein sequence ID" value="FCD_00005863-RA:cds"/>
    <property type="gene ID" value="FCD_00005863"/>
</dbReference>
<organism evidence="2 3">
    <name type="scientific">Ficus carica</name>
    <name type="common">Common fig</name>
    <dbReference type="NCBI Taxonomy" id="3494"/>
    <lineage>
        <taxon>Eukaryota</taxon>
        <taxon>Viridiplantae</taxon>
        <taxon>Streptophyta</taxon>
        <taxon>Embryophyta</taxon>
        <taxon>Tracheophyta</taxon>
        <taxon>Spermatophyta</taxon>
        <taxon>Magnoliopsida</taxon>
        <taxon>eudicotyledons</taxon>
        <taxon>Gunneridae</taxon>
        <taxon>Pentapetalae</taxon>
        <taxon>rosids</taxon>
        <taxon>fabids</taxon>
        <taxon>Rosales</taxon>
        <taxon>Moraceae</taxon>
        <taxon>Ficeae</taxon>
        <taxon>Ficus</taxon>
    </lineage>
</organism>
<feature type="compositionally biased region" description="Pro residues" evidence="1">
    <location>
        <begin position="91"/>
        <end position="100"/>
    </location>
</feature>
<evidence type="ECO:0000256" key="1">
    <source>
        <dbReference type="SAM" id="MobiDB-lite"/>
    </source>
</evidence>
<name>A0AA87ZGW5_FICCA</name>
<dbReference type="Proteomes" id="UP001187192">
    <property type="component" value="Unassembled WGS sequence"/>
</dbReference>
<evidence type="ECO:0000313" key="2">
    <source>
        <dbReference type="EMBL" id="GMN36629.1"/>
    </source>
</evidence>
<gene>
    <name evidence="2" type="ORF">TIFTF001_006168</name>
</gene>
<reference evidence="2" key="1">
    <citation type="submission" date="2023-07" db="EMBL/GenBank/DDBJ databases">
        <title>draft genome sequence of fig (Ficus carica).</title>
        <authorList>
            <person name="Takahashi T."/>
            <person name="Nishimura K."/>
        </authorList>
    </citation>
    <scope>NUCLEOTIDE SEQUENCE</scope>
</reference>
<dbReference type="PANTHER" id="PTHR47488:SF7">
    <property type="entry name" value="HEAVY METAL TRANSPORT_DETOXIFICATION SUPERFAMILY PROTEIN"/>
    <property type="match status" value="1"/>
</dbReference>
<dbReference type="EMBL" id="BTGU01000006">
    <property type="protein sequence ID" value="GMN36629.1"/>
    <property type="molecule type" value="Genomic_DNA"/>
</dbReference>
<dbReference type="InterPro" id="IPR044169">
    <property type="entry name" value="PI21"/>
</dbReference>
<dbReference type="GO" id="GO:1900150">
    <property type="term" value="P:regulation of defense response to fungus"/>
    <property type="evidence" value="ECO:0007669"/>
    <property type="project" value="InterPro"/>
</dbReference>
<dbReference type="PANTHER" id="PTHR47488">
    <property type="entry name" value="HEAVY METAL TRANSPORT/DETOXIFICATION SUPERFAMILY PROTEIN"/>
    <property type="match status" value="1"/>
</dbReference>
<accession>A0AA87ZGW5</accession>
<comment type="caution">
    <text evidence="2">The sequence shown here is derived from an EMBL/GenBank/DDBJ whole genome shotgun (WGS) entry which is preliminary data.</text>
</comment>
<feature type="region of interest" description="Disordered" evidence="1">
    <location>
        <begin position="56"/>
        <end position="114"/>
    </location>
</feature>